<reference evidence="1 2" key="1">
    <citation type="submission" date="2018-04" db="EMBL/GenBank/DDBJ databases">
        <authorList>
            <person name="Vogel A."/>
        </authorList>
    </citation>
    <scope>NUCLEOTIDE SEQUENCE [LARGE SCALE GENOMIC DNA]</scope>
</reference>
<evidence type="ECO:0000313" key="2">
    <source>
        <dbReference type="Proteomes" id="UP000595140"/>
    </source>
</evidence>
<dbReference type="AlphaFoldDB" id="A0A484M8G8"/>
<evidence type="ECO:0000313" key="1">
    <source>
        <dbReference type="EMBL" id="VFQ84885.1"/>
    </source>
</evidence>
<protein>
    <submittedName>
        <fullName evidence="1">Uncharacterized protein</fullName>
    </submittedName>
</protein>
<keyword evidence="2" id="KW-1185">Reference proteome</keyword>
<dbReference type="OrthoDB" id="1601496at2759"/>
<accession>A0A484M8G8</accession>
<gene>
    <name evidence="1" type="ORF">CCAM_LOCUS26661</name>
</gene>
<sequence length="160" mass="17277">MHPERRGIMTRAACLIPATTPRALTDMTRSKSAMSRSTTLSGVRHGMPTLLYMMSRRPWRDTARSTAAEMCDSSETSQATKAAFPSSSAAVSFPACSWMSAITTLEPWVMNFAVVSFPMPLAAPVISATFPSSFLCVAGIESFRSNARTRNDLGTAETSL</sequence>
<proteinExistence type="predicted"/>
<organism evidence="1 2">
    <name type="scientific">Cuscuta campestris</name>
    <dbReference type="NCBI Taxonomy" id="132261"/>
    <lineage>
        <taxon>Eukaryota</taxon>
        <taxon>Viridiplantae</taxon>
        <taxon>Streptophyta</taxon>
        <taxon>Embryophyta</taxon>
        <taxon>Tracheophyta</taxon>
        <taxon>Spermatophyta</taxon>
        <taxon>Magnoliopsida</taxon>
        <taxon>eudicotyledons</taxon>
        <taxon>Gunneridae</taxon>
        <taxon>Pentapetalae</taxon>
        <taxon>asterids</taxon>
        <taxon>lamiids</taxon>
        <taxon>Solanales</taxon>
        <taxon>Convolvulaceae</taxon>
        <taxon>Cuscuteae</taxon>
        <taxon>Cuscuta</taxon>
        <taxon>Cuscuta subgen. Grammica</taxon>
        <taxon>Cuscuta sect. Cleistogrammica</taxon>
    </lineage>
</organism>
<dbReference type="EMBL" id="OOIL02002808">
    <property type="protein sequence ID" value="VFQ84885.1"/>
    <property type="molecule type" value="Genomic_DNA"/>
</dbReference>
<name>A0A484M8G8_9ASTE</name>
<dbReference type="Proteomes" id="UP000595140">
    <property type="component" value="Unassembled WGS sequence"/>
</dbReference>